<dbReference type="AlphaFoldDB" id="A0ABD3KGW3"/>
<accession>A0ABD3KGW3</accession>
<dbReference type="EMBL" id="JBJKBG010000006">
    <property type="protein sequence ID" value="KAL3737166.1"/>
    <property type="molecule type" value="Genomic_DNA"/>
</dbReference>
<feature type="region of interest" description="Disordered" evidence="1">
    <location>
        <begin position="165"/>
        <end position="223"/>
    </location>
</feature>
<feature type="region of interest" description="Disordered" evidence="1">
    <location>
        <begin position="1"/>
        <end position="44"/>
    </location>
</feature>
<evidence type="ECO:0000313" key="3">
    <source>
        <dbReference type="Proteomes" id="UP001634007"/>
    </source>
</evidence>
<name>A0ABD3KGW3_EUCGL</name>
<evidence type="ECO:0000313" key="2">
    <source>
        <dbReference type="EMBL" id="KAL3737166.1"/>
    </source>
</evidence>
<reference evidence="2 3" key="1">
    <citation type="submission" date="2024-11" db="EMBL/GenBank/DDBJ databases">
        <title>Chromosome-level genome assembly of Eucalyptus globulus Labill. provides insights into its genome evolution.</title>
        <authorList>
            <person name="Li X."/>
        </authorList>
    </citation>
    <scope>NUCLEOTIDE SEQUENCE [LARGE SCALE GENOMIC DNA]</scope>
    <source>
        <strain evidence="2">CL2024</strain>
        <tissue evidence="2">Fresh tender leaves</tissue>
    </source>
</reference>
<proteinExistence type="predicted"/>
<sequence>MSFLAHQDHPQEPPEGEHAPVQERSQQEGEEEERNGACPESLLPQPCVLCCGGGSNPTKRRRLPFSSPAPLASNLKKRPCCSLLEREDIDYTLRGFSNINLSSSLPSSLRRTSSDPVPLGAHKSANGILAAPNSGDREGVGVDSAIPLSPQKLVFGVNPAMATTPLPGRVSSSPSSLPPRPPLQRTVSDPTPHQFPGTITSFSSGSSSSGGHGSVEDSPDSRRLKRMKRCLNEMGKWWNHVMCEAEEDDRPDKRDNTRSLEVEHKGVQENQETVSVEIIGDCLGINLACTCGKGFQILLSGNKCYYKLV</sequence>
<feature type="compositionally biased region" description="Low complexity" evidence="1">
    <location>
        <begin position="165"/>
        <end position="175"/>
    </location>
</feature>
<evidence type="ECO:0000256" key="1">
    <source>
        <dbReference type="SAM" id="MobiDB-lite"/>
    </source>
</evidence>
<organism evidence="2 3">
    <name type="scientific">Eucalyptus globulus</name>
    <name type="common">Tasmanian blue gum</name>
    <dbReference type="NCBI Taxonomy" id="34317"/>
    <lineage>
        <taxon>Eukaryota</taxon>
        <taxon>Viridiplantae</taxon>
        <taxon>Streptophyta</taxon>
        <taxon>Embryophyta</taxon>
        <taxon>Tracheophyta</taxon>
        <taxon>Spermatophyta</taxon>
        <taxon>Magnoliopsida</taxon>
        <taxon>eudicotyledons</taxon>
        <taxon>Gunneridae</taxon>
        <taxon>Pentapetalae</taxon>
        <taxon>rosids</taxon>
        <taxon>malvids</taxon>
        <taxon>Myrtales</taxon>
        <taxon>Myrtaceae</taxon>
        <taxon>Myrtoideae</taxon>
        <taxon>Eucalypteae</taxon>
        <taxon>Eucalyptus</taxon>
    </lineage>
</organism>
<dbReference type="Proteomes" id="UP001634007">
    <property type="component" value="Unassembled WGS sequence"/>
</dbReference>
<feature type="compositionally biased region" description="Basic and acidic residues" evidence="1">
    <location>
        <begin position="1"/>
        <end position="27"/>
    </location>
</feature>
<protein>
    <submittedName>
        <fullName evidence="2">Uncharacterized protein</fullName>
    </submittedName>
</protein>
<comment type="caution">
    <text evidence="2">The sequence shown here is derived from an EMBL/GenBank/DDBJ whole genome shotgun (WGS) entry which is preliminary data.</text>
</comment>
<gene>
    <name evidence="2" type="ORF">ACJRO7_026000</name>
</gene>
<keyword evidence="3" id="KW-1185">Reference proteome</keyword>